<reference evidence="1 2" key="1">
    <citation type="submission" date="2019-07" db="EMBL/GenBank/DDBJ databases">
        <title>Annotation for the trematode Paragonimus westermani.</title>
        <authorList>
            <person name="Choi Y.-J."/>
        </authorList>
    </citation>
    <scope>NUCLEOTIDE SEQUENCE [LARGE SCALE GENOMIC DNA]</scope>
    <source>
        <strain evidence="1">180907_Pwestermani</strain>
    </source>
</reference>
<keyword evidence="2" id="KW-1185">Reference proteome</keyword>
<dbReference type="AlphaFoldDB" id="A0A8T0D765"/>
<dbReference type="EMBL" id="JTDF01020000">
    <property type="protein sequence ID" value="KAF8562457.1"/>
    <property type="molecule type" value="Genomic_DNA"/>
</dbReference>
<protein>
    <submittedName>
        <fullName evidence="1">Uncharacterized protein</fullName>
    </submittedName>
</protein>
<evidence type="ECO:0000313" key="1">
    <source>
        <dbReference type="EMBL" id="KAF8562457.1"/>
    </source>
</evidence>
<evidence type="ECO:0000313" key="2">
    <source>
        <dbReference type="Proteomes" id="UP000699462"/>
    </source>
</evidence>
<accession>A0A8T0D765</accession>
<organism evidence="1 2">
    <name type="scientific">Paragonimus westermani</name>
    <dbReference type="NCBI Taxonomy" id="34504"/>
    <lineage>
        <taxon>Eukaryota</taxon>
        <taxon>Metazoa</taxon>
        <taxon>Spiralia</taxon>
        <taxon>Lophotrochozoa</taxon>
        <taxon>Platyhelminthes</taxon>
        <taxon>Trematoda</taxon>
        <taxon>Digenea</taxon>
        <taxon>Plagiorchiida</taxon>
        <taxon>Troglotremata</taxon>
        <taxon>Troglotrematidae</taxon>
        <taxon>Paragonimus</taxon>
    </lineage>
</organism>
<name>A0A8T0D765_9TREM</name>
<sequence length="53" mass="6320">MSKNTGIHERHLGLSKNDFESLRDRLTNLRSNCFKLKNILNPDYSWERKGTER</sequence>
<comment type="caution">
    <text evidence="1">The sequence shown here is derived from an EMBL/GenBank/DDBJ whole genome shotgun (WGS) entry which is preliminary data.</text>
</comment>
<proteinExistence type="predicted"/>
<dbReference type="Proteomes" id="UP000699462">
    <property type="component" value="Unassembled WGS sequence"/>
</dbReference>
<gene>
    <name evidence="1" type="ORF">P879_11624</name>
</gene>